<keyword evidence="2" id="KW-1185">Reference proteome</keyword>
<evidence type="ECO:0000313" key="1">
    <source>
        <dbReference type="EMBL" id="KAB2108492.1"/>
    </source>
</evidence>
<protein>
    <submittedName>
        <fullName evidence="1">Uncharacterized protein</fullName>
    </submittedName>
</protein>
<dbReference type="EMBL" id="PDWZ02000002">
    <property type="protein sequence ID" value="KAB2108492.1"/>
    <property type="molecule type" value="Genomic_DNA"/>
</dbReference>
<organism evidence="1 2">
    <name type="scientific">Alternaria gaisen</name>
    <dbReference type="NCBI Taxonomy" id="167740"/>
    <lineage>
        <taxon>Eukaryota</taxon>
        <taxon>Fungi</taxon>
        <taxon>Dikarya</taxon>
        <taxon>Ascomycota</taxon>
        <taxon>Pezizomycotina</taxon>
        <taxon>Dothideomycetes</taxon>
        <taxon>Pleosporomycetidae</taxon>
        <taxon>Pleosporales</taxon>
        <taxon>Pleosporineae</taxon>
        <taxon>Pleosporaceae</taxon>
        <taxon>Alternaria</taxon>
        <taxon>Alternaria sect. Alternaria</taxon>
    </lineage>
</organism>
<accession>A0ACB6FVL8</accession>
<reference evidence="1 2" key="1">
    <citation type="journal article" date="2019" name="bioRxiv">
        <title>Genomics, evolutionary history and diagnostics of the Alternaria alternata species group including apple and Asian pear pathotypes.</title>
        <authorList>
            <person name="Armitage A.D."/>
            <person name="Cockerton H.M."/>
            <person name="Sreenivasaprasad S."/>
            <person name="Woodhall J.W."/>
            <person name="Lane C.R."/>
            <person name="Harrison R.J."/>
            <person name="Clarkson J.P."/>
        </authorList>
    </citation>
    <scope>NUCLEOTIDE SEQUENCE [LARGE SCALE GENOMIC DNA]</scope>
    <source>
        <strain evidence="1 2">FERA 650</strain>
    </source>
</reference>
<name>A0ACB6FVL8_9PLEO</name>
<evidence type="ECO:0000313" key="2">
    <source>
        <dbReference type="Proteomes" id="UP000293547"/>
    </source>
</evidence>
<gene>
    <name evidence="1" type="ORF">AG0111_0g2540</name>
</gene>
<sequence>MAAQQQAQYQAQVPQHQTVGQQRQVPTGQQQQQAFGLAQQRPAQSQQYPLNPYANYDPQLASFILEKPKHATSWEDAEPERQHVALQELQSELHKFRRNHGNVKKNMNDIPSPNCRRIINELVEDQNVELAKYNRSIQYRIASVVNKWRSVNRRERQLVRVDIILETEPSGFEEPMQAKIMVPGGPQDPNKVKQVNPQNQHFPNQPNPGQNLGQQQQQRPTQQQQHHHHHQQQQQQQQPHPSQQHPGHGNINQGPIPGNPPPPPPPPVVPHDMGGPPHPPMNGGGRPMPGPMQHPQPHHPPNGQHPMPGTFPEQLPMPPHHMRHNQGRPIEVLNPNHHRHQKPRRKNHRDTSSSSSDSESSWEDESDSSFVNIEHDDHIDAGRRERGRQRHFKKPKKSQKHRSLSKARGLSRSRSRSRARRNNVDPYSPKATRRRRASDLIDDPRNGRLSPESFTTESSRGSHKKIPGHMPPVHIHLNTNNVVEDRTRNGNASPADLYNEKRKSGKQYSAHDMARETSSSSLERGSGTESMNTTSAHTADDGIWDRPIRRRPSFKHVHSRRKSPYRGKPQTVFDQPHPSHVYDDEIDHRRAQKIRYPDELVDDYPHPRSPRVHMREPESYFDDHAAHAIRPNMHHRRATMANLPNAHNSFAQTHFPPKPLRASSYVSDRHGSGYSFPQQRAITDRDEPDERFGLSDIHAALEHIQEKKDMRYSMRRPNVMSRRDSALQFEDEWNIRVPLGGRRGGYERY</sequence>
<proteinExistence type="predicted"/>
<dbReference type="Proteomes" id="UP000293547">
    <property type="component" value="Unassembled WGS sequence"/>
</dbReference>
<comment type="caution">
    <text evidence="1">The sequence shown here is derived from an EMBL/GenBank/DDBJ whole genome shotgun (WGS) entry which is preliminary data.</text>
</comment>